<sequence>MQVMVGYYGMCASQPSLVDLKCLPTYSLGESQLMDAFLGNSPTLDGNYVNDLRPLLHAAYTFQTMIFCPLIAASAGLFFLGIIAMLFIKRSMKSTMPQAPDMSFMRSMVSVTMLYAFGLALAAAYSTTQAANALNFTTTGLSGPTPQLEILPGGPIQGLQWTIVGLLVLIQWSVSGMFPRVHPMEIPPVMPGFGVLPAPTLPPAMPLAPMPAPAMPMPMPPAPEPPLSFPMGMHLAPAPPMGMLPVPGTPMGMPQPYGLPMGMLQPHQPPM</sequence>
<dbReference type="GO" id="GO:0016020">
    <property type="term" value="C:membrane"/>
    <property type="evidence" value="ECO:0007669"/>
    <property type="project" value="InterPro"/>
</dbReference>
<evidence type="ECO:0000256" key="1">
    <source>
        <dbReference type="SAM" id="Phobius"/>
    </source>
</evidence>
<keyword evidence="1" id="KW-0812">Transmembrane</keyword>
<dbReference type="AlphaFoldDB" id="A0A4Z0YRS8"/>
<dbReference type="Proteomes" id="UP000297716">
    <property type="component" value="Unassembled WGS sequence"/>
</dbReference>
<accession>A0A4Z0YRS8</accession>
<dbReference type="Pfam" id="PF12351">
    <property type="entry name" value="Fig1"/>
    <property type="match status" value="1"/>
</dbReference>
<dbReference type="STRING" id="37992.A0A4Z0YRS8"/>
<dbReference type="EMBL" id="SKBN01000305">
    <property type="protein sequence ID" value="TGJ79222.1"/>
    <property type="molecule type" value="Genomic_DNA"/>
</dbReference>
<feature type="transmembrane region" description="Helical" evidence="1">
    <location>
        <begin position="108"/>
        <end position="126"/>
    </location>
</feature>
<keyword evidence="1" id="KW-1133">Transmembrane helix</keyword>
<organism evidence="2 3">
    <name type="scientific">Xylaria hypoxylon</name>
    <dbReference type="NCBI Taxonomy" id="37992"/>
    <lineage>
        <taxon>Eukaryota</taxon>
        <taxon>Fungi</taxon>
        <taxon>Dikarya</taxon>
        <taxon>Ascomycota</taxon>
        <taxon>Pezizomycotina</taxon>
        <taxon>Sordariomycetes</taxon>
        <taxon>Xylariomycetidae</taxon>
        <taxon>Xylariales</taxon>
        <taxon>Xylariaceae</taxon>
        <taxon>Xylaria</taxon>
    </lineage>
</organism>
<reference evidence="2 3" key="1">
    <citation type="submission" date="2019-03" db="EMBL/GenBank/DDBJ databases">
        <title>Draft genome sequence of Xylaria hypoxylon DSM 108379, a ubiquitous saprotrophic-parasitic fungi on hardwood.</title>
        <authorList>
            <person name="Buettner E."/>
            <person name="Leonhardt S."/>
            <person name="Gebauer A.M."/>
            <person name="Liers C."/>
            <person name="Hofrichter M."/>
            <person name="Kellner H."/>
        </authorList>
    </citation>
    <scope>NUCLEOTIDE SEQUENCE [LARGE SCALE GENOMIC DNA]</scope>
    <source>
        <strain evidence="2 3">DSM 108379</strain>
    </source>
</reference>
<evidence type="ECO:0000313" key="3">
    <source>
        <dbReference type="Proteomes" id="UP000297716"/>
    </source>
</evidence>
<comment type="caution">
    <text evidence="2">The sequence shown here is derived from an EMBL/GenBank/DDBJ whole genome shotgun (WGS) entry which is preliminary data.</text>
</comment>
<keyword evidence="3" id="KW-1185">Reference proteome</keyword>
<protein>
    <submittedName>
        <fullName evidence="2">Uncharacterized protein</fullName>
    </submittedName>
</protein>
<dbReference type="OrthoDB" id="3524679at2759"/>
<evidence type="ECO:0000313" key="2">
    <source>
        <dbReference type="EMBL" id="TGJ79222.1"/>
    </source>
</evidence>
<keyword evidence="1" id="KW-0472">Membrane</keyword>
<dbReference type="InterPro" id="IPR033481">
    <property type="entry name" value="Dni1/Fig1"/>
</dbReference>
<gene>
    <name evidence="2" type="ORF">E0Z10_g9536</name>
</gene>
<name>A0A4Z0YRS8_9PEZI</name>
<proteinExistence type="predicted"/>
<feature type="transmembrane region" description="Helical" evidence="1">
    <location>
        <begin position="62"/>
        <end position="88"/>
    </location>
</feature>